<keyword evidence="9" id="KW-1185">Reference proteome</keyword>
<keyword evidence="5" id="KW-0560">Oxidoreductase</keyword>
<accession>A0ABQ8SU22</accession>
<protein>
    <recommendedName>
        <fullName evidence="7">Catalase core domain-containing protein</fullName>
    </recommendedName>
</protein>
<dbReference type="Gene3D" id="2.40.180.10">
    <property type="entry name" value="Catalase core domain"/>
    <property type="match status" value="1"/>
</dbReference>
<dbReference type="Gene3D" id="1.20.1370.60">
    <property type="match status" value="1"/>
</dbReference>
<proteinExistence type="inferred from homology"/>
<dbReference type="SMART" id="SM01060">
    <property type="entry name" value="Catalase"/>
    <property type="match status" value="1"/>
</dbReference>
<name>A0ABQ8SU22_PERAM</name>
<dbReference type="InterPro" id="IPR018028">
    <property type="entry name" value="Catalase"/>
</dbReference>
<dbReference type="Proteomes" id="UP001148838">
    <property type="component" value="Unassembled WGS sequence"/>
</dbReference>
<keyword evidence="2" id="KW-0575">Peroxidase</keyword>
<evidence type="ECO:0000256" key="2">
    <source>
        <dbReference type="ARBA" id="ARBA00022559"/>
    </source>
</evidence>
<dbReference type="PANTHER" id="PTHR11465:SF9">
    <property type="entry name" value="CATALASE"/>
    <property type="match status" value="1"/>
</dbReference>
<evidence type="ECO:0000256" key="6">
    <source>
        <dbReference type="ARBA" id="ARBA00023004"/>
    </source>
</evidence>
<evidence type="ECO:0000313" key="9">
    <source>
        <dbReference type="Proteomes" id="UP001148838"/>
    </source>
</evidence>
<dbReference type="SUPFAM" id="SSF56634">
    <property type="entry name" value="Heme-dependent catalase-like"/>
    <property type="match status" value="1"/>
</dbReference>
<keyword evidence="6" id="KW-0408">Iron</keyword>
<keyword evidence="4" id="KW-0479">Metal-binding</keyword>
<keyword evidence="3" id="KW-0349">Heme</keyword>
<sequence>MIQGNVTIIRTSYGTHVDDVENTLTAGHRGPIVMHDSVFMDIVGSFDRERIPSRTVYASGTGDTGAFGKFTVTHDITRYTKAKLFDKVGKTTNVAVRFSRQMNDRGTAETTRDNFGMSVKFYTQDGIYDLLSCSSEVYFVRDAMKYPLLVHAFMRNPVTNIKELEKTVACRAFTLPQSERQFYLSCMLRPLF</sequence>
<comment type="similarity">
    <text evidence="1">Belongs to the catalase family.</text>
</comment>
<dbReference type="InterPro" id="IPR020835">
    <property type="entry name" value="Catalase_sf"/>
</dbReference>
<evidence type="ECO:0000256" key="3">
    <source>
        <dbReference type="ARBA" id="ARBA00022617"/>
    </source>
</evidence>
<dbReference type="EMBL" id="JAJSOF020000021">
    <property type="protein sequence ID" value="KAJ4437358.1"/>
    <property type="molecule type" value="Genomic_DNA"/>
</dbReference>
<dbReference type="Gene3D" id="6.10.10.30">
    <property type="entry name" value="Catalase hpii, N-terminal domain-like"/>
    <property type="match status" value="1"/>
</dbReference>
<gene>
    <name evidence="8" type="ORF">ANN_17499</name>
</gene>
<reference evidence="8 9" key="1">
    <citation type="journal article" date="2022" name="Allergy">
        <title>Genome assembly and annotation of Periplaneta americana reveal a comprehensive cockroach allergen profile.</title>
        <authorList>
            <person name="Wang L."/>
            <person name="Xiong Q."/>
            <person name="Saelim N."/>
            <person name="Wang L."/>
            <person name="Nong W."/>
            <person name="Wan A.T."/>
            <person name="Shi M."/>
            <person name="Liu X."/>
            <person name="Cao Q."/>
            <person name="Hui J.H.L."/>
            <person name="Sookrung N."/>
            <person name="Leung T.F."/>
            <person name="Tungtrongchitr A."/>
            <person name="Tsui S.K.W."/>
        </authorList>
    </citation>
    <scope>NUCLEOTIDE SEQUENCE [LARGE SCALE GENOMIC DNA]</scope>
    <source>
        <strain evidence="8">PWHHKU_190912</strain>
    </source>
</reference>
<dbReference type="PRINTS" id="PR00067">
    <property type="entry name" value="CATALASE"/>
</dbReference>
<evidence type="ECO:0000259" key="7">
    <source>
        <dbReference type="SMART" id="SM01060"/>
    </source>
</evidence>
<dbReference type="PANTHER" id="PTHR11465">
    <property type="entry name" value="CATALASE"/>
    <property type="match status" value="1"/>
</dbReference>
<dbReference type="PROSITE" id="PS51402">
    <property type="entry name" value="CATALASE_3"/>
    <property type="match status" value="1"/>
</dbReference>
<evidence type="ECO:0000256" key="5">
    <source>
        <dbReference type="ARBA" id="ARBA00023002"/>
    </source>
</evidence>
<feature type="domain" description="Catalase core" evidence="7">
    <location>
        <begin position="10"/>
        <end position="192"/>
    </location>
</feature>
<evidence type="ECO:0000256" key="4">
    <source>
        <dbReference type="ARBA" id="ARBA00022723"/>
    </source>
</evidence>
<comment type="caution">
    <text evidence="8">The sequence shown here is derived from an EMBL/GenBank/DDBJ whole genome shotgun (WGS) entry which is preliminary data.</text>
</comment>
<dbReference type="InterPro" id="IPR011614">
    <property type="entry name" value="Catalase_core"/>
</dbReference>
<dbReference type="Pfam" id="PF00199">
    <property type="entry name" value="Catalase"/>
    <property type="match status" value="1"/>
</dbReference>
<organism evidence="8 9">
    <name type="scientific">Periplaneta americana</name>
    <name type="common">American cockroach</name>
    <name type="synonym">Blatta americana</name>
    <dbReference type="NCBI Taxonomy" id="6978"/>
    <lineage>
        <taxon>Eukaryota</taxon>
        <taxon>Metazoa</taxon>
        <taxon>Ecdysozoa</taxon>
        <taxon>Arthropoda</taxon>
        <taxon>Hexapoda</taxon>
        <taxon>Insecta</taxon>
        <taxon>Pterygota</taxon>
        <taxon>Neoptera</taxon>
        <taxon>Polyneoptera</taxon>
        <taxon>Dictyoptera</taxon>
        <taxon>Blattodea</taxon>
        <taxon>Blattoidea</taxon>
        <taxon>Blattidae</taxon>
        <taxon>Blattinae</taxon>
        <taxon>Periplaneta</taxon>
    </lineage>
</organism>
<evidence type="ECO:0000256" key="1">
    <source>
        <dbReference type="ARBA" id="ARBA00005329"/>
    </source>
</evidence>
<evidence type="ECO:0000313" key="8">
    <source>
        <dbReference type="EMBL" id="KAJ4437358.1"/>
    </source>
</evidence>